<evidence type="ECO:0000313" key="7">
    <source>
        <dbReference type="EMBL" id="ACJ16607.1"/>
    </source>
</evidence>
<evidence type="ECO:0000256" key="1">
    <source>
        <dbReference type="ARBA" id="ARBA00022670"/>
    </source>
</evidence>
<dbReference type="Pfam" id="PF14464">
    <property type="entry name" value="Prok-JAB"/>
    <property type="match status" value="1"/>
</dbReference>
<dbReference type="OrthoDB" id="10589at2157"/>
<dbReference type="GO" id="GO:0008235">
    <property type="term" value="F:metalloexopeptidase activity"/>
    <property type="evidence" value="ECO:0007669"/>
    <property type="project" value="TreeGrafter"/>
</dbReference>
<feature type="domain" description="MPN" evidence="6">
    <location>
        <begin position="3"/>
        <end position="138"/>
    </location>
</feature>
<gene>
    <name evidence="7" type="ordered locus">TON_1119</name>
</gene>
<organism evidence="7 8">
    <name type="scientific">Thermococcus onnurineus (strain NA1)</name>
    <dbReference type="NCBI Taxonomy" id="523850"/>
    <lineage>
        <taxon>Archaea</taxon>
        <taxon>Methanobacteriati</taxon>
        <taxon>Methanobacteriota</taxon>
        <taxon>Thermococci</taxon>
        <taxon>Thermococcales</taxon>
        <taxon>Thermococcaceae</taxon>
        <taxon>Thermococcus</taxon>
    </lineage>
</organism>
<accession>B6YWZ4</accession>
<dbReference type="eggNOG" id="arCOG01138">
    <property type="taxonomic scope" value="Archaea"/>
</dbReference>
<protein>
    <submittedName>
        <fullName evidence="7">Hypothetical metalloprotease</fullName>
    </submittedName>
</protein>
<dbReference type="SMART" id="SM00232">
    <property type="entry name" value="JAB_MPN"/>
    <property type="match status" value="1"/>
</dbReference>
<dbReference type="Gene3D" id="3.40.140.10">
    <property type="entry name" value="Cytidine Deaminase, domain 2"/>
    <property type="match status" value="1"/>
</dbReference>
<dbReference type="GO" id="GO:0006508">
    <property type="term" value="P:proteolysis"/>
    <property type="evidence" value="ECO:0007669"/>
    <property type="project" value="UniProtKB-KW"/>
</dbReference>
<dbReference type="GeneID" id="7018141"/>
<dbReference type="EMBL" id="CP000855">
    <property type="protein sequence ID" value="ACJ16607.1"/>
    <property type="molecule type" value="Genomic_DNA"/>
</dbReference>
<keyword evidence="8" id="KW-1185">Reference proteome</keyword>
<keyword evidence="3" id="KW-0378">Hydrolase</keyword>
<dbReference type="InterPro" id="IPR028090">
    <property type="entry name" value="JAB_dom_prok"/>
</dbReference>
<dbReference type="InterPro" id="IPR037518">
    <property type="entry name" value="MPN"/>
</dbReference>
<dbReference type="PROSITE" id="PS50249">
    <property type="entry name" value="MPN"/>
    <property type="match status" value="1"/>
</dbReference>
<dbReference type="PANTHER" id="PTHR34858:SF1">
    <property type="entry name" value="CYSO-CYSTEINE PEPTIDASE"/>
    <property type="match status" value="1"/>
</dbReference>
<evidence type="ECO:0000256" key="5">
    <source>
        <dbReference type="ARBA" id="ARBA00023049"/>
    </source>
</evidence>
<evidence type="ECO:0000313" key="8">
    <source>
        <dbReference type="Proteomes" id="UP000002727"/>
    </source>
</evidence>
<dbReference type="STRING" id="523850.TON_1119"/>
<evidence type="ECO:0000256" key="2">
    <source>
        <dbReference type="ARBA" id="ARBA00022723"/>
    </source>
</evidence>
<sequence>MKLTIRQEDLNRIIKAAKKSGIEICGFLFGRKNCESAIVKDIRFITNRIGSPTAFEMEPLEMVQAIDEAEKRGLEVVGIFHSHLKCPPRPSGHDLPGMRLWPVVWLIVDDNGNYRAFVLEGEKVREVPVEIVSSITDQWQRGPKKGEC</sequence>
<keyword evidence="1" id="KW-0645">Protease</keyword>
<dbReference type="InterPro" id="IPR051929">
    <property type="entry name" value="VirAsm_ModProt"/>
</dbReference>
<dbReference type="SUPFAM" id="SSF102712">
    <property type="entry name" value="JAB1/MPN domain"/>
    <property type="match status" value="1"/>
</dbReference>
<dbReference type="Proteomes" id="UP000002727">
    <property type="component" value="Chromosome"/>
</dbReference>
<name>B6YWZ4_THEON</name>
<keyword evidence="5 7" id="KW-0482">Metalloprotease</keyword>
<evidence type="ECO:0000256" key="4">
    <source>
        <dbReference type="ARBA" id="ARBA00022833"/>
    </source>
</evidence>
<evidence type="ECO:0000256" key="3">
    <source>
        <dbReference type="ARBA" id="ARBA00022801"/>
    </source>
</evidence>
<keyword evidence="4" id="KW-0862">Zinc</keyword>
<dbReference type="PANTHER" id="PTHR34858">
    <property type="entry name" value="CYSO-CYSTEINE PEPTIDASE"/>
    <property type="match status" value="1"/>
</dbReference>
<dbReference type="InterPro" id="IPR000555">
    <property type="entry name" value="JAMM/MPN+_dom"/>
</dbReference>
<dbReference type="RefSeq" id="WP_012572079.1">
    <property type="nucleotide sequence ID" value="NC_011529.1"/>
</dbReference>
<dbReference type="GO" id="GO:0008270">
    <property type="term" value="F:zinc ion binding"/>
    <property type="evidence" value="ECO:0007669"/>
    <property type="project" value="TreeGrafter"/>
</dbReference>
<reference evidence="7 8" key="1">
    <citation type="journal article" date="2008" name="J. Bacteriol.">
        <title>The complete genome sequence of Thermococcus onnurineus NA1 reveals a mixed heterotrophic and carboxydotrophic metabolism.</title>
        <authorList>
            <person name="Lee H.S."/>
            <person name="Kang S.G."/>
            <person name="Bae S.S."/>
            <person name="Lim J.K."/>
            <person name="Cho Y."/>
            <person name="Kim Y.J."/>
            <person name="Jeon J.H."/>
            <person name="Cha S.S."/>
            <person name="Kwon K.K."/>
            <person name="Kim H.T."/>
            <person name="Park C.J."/>
            <person name="Lee H.W."/>
            <person name="Kim S.I."/>
            <person name="Chun J."/>
            <person name="Colwell R.R."/>
            <person name="Kim S.J."/>
            <person name="Lee J.H."/>
        </authorList>
    </citation>
    <scope>NUCLEOTIDE SEQUENCE [LARGE SCALE GENOMIC DNA]</scope>
    <source>
        <strain evidence="7 8">NA1</strain>
    </source>
</reference>
<dbReference type="AlphaFoldDB" id="B6YWZ4"/>
<dbReference type="PATRIC" id="fig|523850.10.peg.1127"/>
<dbReference type="KEGG" id="ton:TON_1119"/>
<evidence type="ECO:0000259" key="6">
    <source>
        <dbReference type="PROSITE" id="PS50249"/>
    </source>
</evidence>
<dbReference type="HOGENOM" id="CLU_116765_4_2_2"/>
<keyword evidence="2" id="KW-0479">Metal-binding</keyword>
<dbReference type="CDD" id="cd08070">
    <property type="entry name" value="MPN_like"/>
    <property type="match status" value="1"/>
</dbReference>
<proteinExistence type="predicted"/>